<dbReference type="Proteomes" id="UP000509327">
    <property type="component" value="Chromosome"/>
</dbReference>
<proteinExistence type="inferred from homology"/>
<evidence type="ECO:0000313" key="7">
    <source>
        <dbReference type="EMBL" id="QKS55017.1"/>
    </source>
</evidence>
<dbReference type="Gene3D" id="1.10.10.10">
    <property type="entry name" value="Winged helix-like DNA-binding domain superfamily/Winged helix DNA-binding domain"/>
    <property type="match status" value="1"/>
</dbReference>
<keyword evidence="4" id="KW-0804">Transcription</keyword>
<comment type="similarity">
    <text evidence="1">Belongs to the LysR transcriptional regulatory family.</text>
</comment>
<dbReference type="PRINTS" id="PR00039">
    <property type="entry name" value="HTHLYSR"/>
</dbReference>
<name>A0A2V4VTT1_PAEBA</name>
<dbReference type="Proteomes" id="UP000247790">
    <property type="component" value="Unassembled WGS sequence"/>
</dbReference>
<dbReference type="Pfam" id="PF00126">
    <property type="entry name" value="HTH_1"/>
    <property type="match status" value="1"/>
</dbReference>
<evidence type="ECO:0000313" key="8">
    <source>
        <dbReference type="Proteomes" id="UP000247790"/>
    </source>
</evidence>
<reference evidence="6 8" key="1">
    <citation type="submission" date="2018-06" db="EMBL/GenBank/DDBJ databases">
        <title>Genomic Encyclopedia of Type Strains, Phase III (KMG-III): the genomes of soil and plant-associated and newly described type strains.</title>
        <authorList>
            <person name="Whitman W."/>
        </authorList>
    </citation>
    <scope>NUCLEOTIDE SEQUENCE [LARGE SCALE GENOMIC DNA]</scope>
    <source>
        <strain evidence="6 8">CECT 7022</strain>
    </source>
</reference>
<dbReference type="InterPro" id="IPR005119">
    <property type="entry name" value="LysR_subst-bd"/>
</dbReference>
<dbReference type="InterPro" id="IPR000847">
    <property type="entry name" value="LysR_HTH_N"/>
</dbReference>
<dbReference type="EMBL" id="QJSW01000004">
    <property type="protein sequence ID" value="PYE50341.1"/>
    <property type="molecule type" value="Genomic_DNA"/>
</dbReference>
<organism evidence="6 8">
    <name type="scientific">Paenibacillus barcinonensis</name>
    <dbReference type="NCBI Taxonomy" id="198119"/>
    <lineage>
        <taxon>Bacteria</taxon>
        <taxon>Bacillati</taxon>
        <taxon>Bacillota</taxon>
        <taxon>Bacilli</taxon>
        <taxon>Bacillales</taxon>
        <taxon>Paenibacillaceae</taxon>
        <taxon>Paenibacillus</taxon>
    </lineage>
</organism>
<dbReference type="RefSeq" id="WP_110896226.1">
    <property type="nucleotide sequence ID" value="NZ_CP054614.1"/>
</dbReference>
<dbReference type="EMBL" id="CP054614">
    <property type="protein sequence ID" value="QKS55017.1"/>
    <property type="molecule type" value="Genomic_DNA"/>
</dbReference>
<accession>A0A2V4VTT1</accession>
<keyword evidence="9" id="KW-1185">Reference proteome</keyword>
<protein>
    <submittedName>
        <fullName evidence="6">DNA-binding transcriptional LysR family regulator</fullName>
    </submittedName>
    <submittedName>
        <fullName evidence="7">LysR family transcriptional regulator</fullName>
    </submittedName>
</protein>
<dbReference type="Pfam" id="PF03466">
    <property type="entry name" value="LysR_substrate"/>
    <property type="match status" value="1"/>
</dbReference>
<dbReference type="CDD" id="cd05466">
    <property type="entry name" value="PBP2_LTTR_substrate"/>
    <property type="match status" value="1"/>
</dbReference>
<dbReference type="InterPro" id="IPR036390">
    <property type="entry name" value="WH_DNA-bd_sf"/>
</dbReference>
<dbReference type="OrthoDB" id="9803735at2"/>
<evidence type="ECO:0000259" key="5">
    <source>
        <dbReference type="PROSITE" id="PS50931"/>
    </source>
</evidence>
<evidence type="ECO:0000313" key="9">
    <source>
        <dbReference type="Proteomes" id="UP000509327"/>
    </source>
</evidence>
<dbReference type="PANTHER" id="PTHR30126:SF40">
    <property type="entry name" value="HTH-TYPE TRANSCRIPTIONAL REGULATOR GLTR"/>
    <property type="match status" value="1"/>
</dbReference>
<dbReference type="GO" id="GO:0003700">
    <property type="term" value="F:DNA-binding transcription factor activity"/>
    <property type="evidence" value="ECO:0007669"/>
    <property type="project" value="InterPro"/>
</dbReference>
<gene>
    <name evidence="6" type="ORF">DFQ00_104300</name>
    <name evidence="7" type="ORF">HUB98_00935</name>
</gene>
<keyword evidence="3 6" id="KW-0238">DNA-binding</keyword>
<dbReference type="InterPro" id="IPR036388">
    <property type="entry name" value="WH-like_DNA-bd_sf"/>
</dbReference>
<evidence type="ECO:0000256" key="1">
    <source>
        <dbReference type="ARBA" id="ARBA00009437"/>
    </source>
</evidence>
<evidence type="ECO:0000313" key="6">
    <source>
        <dbReference type="EMBL" id="PYE50341.1"/>
    </source>
</evidence>
<dbReference type="PROSITE" id="PS50931">
    <property type="entry name" value="HTH_LYSR"/>
    <property type="match status" value="1"/>
</dbReference>
<dbReference type="SUPFAM" id="SSF53850">
    <property type="entry name" value="Periplasmic binding protein-like II"/>
    <property type="match status" value="1"/>
</dbReference>
<dbReference type="Gene3D" id="3.40.190.290">
    <property type="match status" value="1"/>
</dbReference>
<keyword evidence="2" id="KW-0805">Transcription regulation</keyword>
<reference evidence="7 9" key="2">
    <citation type="submission" date="2020-06" db="EMBL/GenBank/DDBJ databases">
        <title>Complete genome of Paenibacillus barcinonensis KACC11450.</title>
        <authorList>
            <person name="Kim M."/>
            <person name="Park Y.-J."/>
            <person name="Shin J.-H."/>
        </authorList>
    </citation>
    <scope>NUCLEOTIDE SEQUENCE [LARGE SCALE GENOMIC DNA]</scope>
    <source>
        <strain evidence="7 9">KACC11450</strain>
    </source>
</reference>
<feature type="domain" description="HTH lysR-type" evidence="5">
    <location>
        <begin position="1"/>
        <end position="59"/>
    </location>
</feature>
<evidence type="ECO:0000256" key="4">
    <source>
        <dbReference type="ARBA" id="ARBA00023163"/>
    </source>
</evidence>
<sequence length="302" mass="34238">MDLNYFQTFREVALRQSFTKAAEELGYAQSSVTTQIQKLEKIYQVKLFERYNNNKIRLTSAGEELFKLSGQLLEIYEHSQEKLTKQGGGSLTIATMDSLASYFLPVPIQTTRKQYPELGIRLQTDREDLILQKVREGEADVGLILANASPETGLQWITIREEPLVLIVNSDHPLAAKSKVVLSDLADEEWIMPEDSCNYRQLLEKVLRTNGIAYKVGLELGSPEAIKRSIMAGSGISLLPQMTARDEIRRRELTVLPLEHTEFTLEIQLVIHTRKWISHALHQFIANLGAKESEWLTARAGN</sequence>
<evidence type="ECO:0000256" key="2">
    <source>
        <dbReference type="ARBA" id="ARBA00023015"/>
    </source>
</evidence>
<dbReference type="GO" id="GO:0000976">
    <property type="term" value="F:transcription cis-regulatory region binding"/>
    <property type="evidence" value="ECO:0007669"/>
    <property type="project" value="TreeGrafter"/>
</dbReference>
<dbReference type="PANTHER" id="PTHR30126">
    <property type="entry name" value="HTH-TYPE TRANSCRIPTIONAL REGULATOR"/>
    <property type="match status" value="1"/>
</dbReference>
<dbReference type="AlphaFoldDB" id="A0A2V4VTT1"/>
<evidence type="ECO:0000256" key="3">
    <source>
        <dbReference type="ARBA" id="ARBA00023125"/>
    </source>
</evidence>
<dbReference type="SUPFAM" id="SSF46785">
    <property type="entry name" value="Winged helix' DNA-binding domain"/>
    <property type="match status" value="1"/>
</dbReference>